<sequence>MKTEMKIKRQRLVSFLLVMLNSITSTLQILANLGALLV</sequence>
<dbReference type="AlphaFoldDB" id="K6ZBH9"/>
<keyword evidence="1" id="KW-0812">Transmembrane</keyword>
<evidence type="ECO:0000256" key="1">
    <source>
        <dbReference type="SAM" id="Phobius"/>
    </source>
</evidence>
<evidence type="ECO:0000313" key="2">
    <source>
        <dbReference type="EMBL" id="GAC27722.1"/>
    </source>
</evidence>
<organism evidence="2 3">
    <name type="scientific">Brumicola pallidula DSM 14239 = ACAM 615</name>
    <dbReference type="NCBI Taxonomy" id="1121922"/>
    <lineage>
        <taxon>Bacteria</taxon>
        <taxon>Pseudomonadati</taxon>
        <taxon>Pseudomonadota</taxon>
        <taxon>Gammaproteobacteria</taxon>
        <taxon>Alteromonadales</taxon>
        <taxon>Alteromonadaceae</taxon>
        <taxon>Brumicola</taxon>
    </lineage>
</organism>
<proteinExistence type="predicted"/>
<comment type="caution">
    <text evidence="2">The sequence shown here is derived from an EMBL/GenBank/DDBJ whole genome shotgun (WGS) entry which is preliminary data.</text>
</comment>
<reference evidence="3" key="1">
    <citation type="journal article" date="2014" name="Environ. Microbiol.">
        <title>Comparative genomics of the marine bacterial genus Glaciecola reveals the high degree of genomic diversity and genomic characteristic for cold adaptation.</title>
        <authorList>
            <person name="Qin Q.L."/>
            <person name="Xie B.B."/>
            <person name="Yu Y."/>
            <person name="Shu Y.L."/>
            <person name="Rong J.C."/>
            <person name="Zhang Y.J."/>
            <person name="Zhao D.L."/>
            <person name="Chen X.L."/>
            <person name="Zhang X.Y."/>
            <person name="Chen B."/>
            <person name="Zhou B.C."/>
            <person name="Zhang Y.Z."/>
        </authorList>
    </citation>
    <scope>NUCLEOTIDE SEQUENCE [LARGE SCALE GENOMIC DNA]</scope>
    <source>
        <strain evidence="3">ACAM 615</strain>
    </source>
</reference>
<name>K6ZBH9_9ALTE</name>
<keyword evidence="3" id="KW-1185">Reference proteome</keyword>
<gene>
    <name evidence="2" type="ORF">GPAL_0842</name>
</gene>
<protein>
    <submittedName>
        <fullName evidence="2">Uncharacterized protein</fullName>
    </submittedName>
</protein>
<accession>K6ZBH9</accession>
<keyword evidence="1" id="KW-1133">Transmembrane helix</keyword>
<evidence type="ECO:0000313" key="3">
    <source>
        <dbReference type="Proteomes" id="UP000006251"/>
    </source>
</evidence>
<dbReference type="Proteomes" id="UP000006251">
    <property type="component" value="Unassembled WGS sequence"/>
</dbReference>
<feature type="transmembrane region" description="Helical" evidence="1">
    <location>
        <begin position="12"/>
        <end position="37"/>
    </location>
</feature>
<keyword evidence="1" id="KW-0472">Membrane</keyword>
<dbReference type="EMBL" id="BAEQ01000016">
    <property type="protein sequence ID" value="GAC27722.1"/>
    <property type="molecule type" value="Genomic_DNA"/>
</dbReference>